<dbReference type="AlphaFoldDB" id="A0A418XX91"/>
<reference evidence="6 7" key="1">
    <citation type="submission" date="2018-09" db="EMBL/GenBank/DDBJ databases">
        <title>Alcanivorax profundi sp. nov., isolated from 1000 m-depth seawater of the Mariana Trench.</title>
        <authorList>
            <person name="Liu J."/>
        </authorList>
    </citation>
    <scope>NUCLEOTIDE SEQUENCE [LARGE SCALE GENOMIC DNA]</scope>
    <source>
        <strain evidence="6 7">MTEO17</strain>
    </source>
</reference>
<dbReference type="GO" id="GO:0046872">
    <property type="term" value="F:metal ion binding"/>
    <property type="evidence" value="ECO:0007669"/>
    <property type="project" value="UniProtKB-KW"/>
</dbReference>
<keyword evidence="2" id="KW-0479">Metal-binding</keyword>
<dbReference type="Pfam" id="PF04794">
    <property type="entry name" value="YdjC"/>
    <property type="match status" value="1"/>
</dbReference>
<dbReference type="InterPro" id="IPR011330">
    <property type="entry name" value="Glyco_hydro/deAcase_b/a-brl"/>
</dbReference>
<proteinExistence type="predicted"/>
<keyword evidence="3" id="KW-0378">Hydrolase</keyword>
<dbReference type="PANTHER" id="PTHR31609:SF1">
    <property type="entry name" value="CARBOHYDRATE DEACETYLASE"/>
    <property type="match status" value="1"/>
</dbReference>
<evidence type="ECO:0000256" key="1">
    <source>
        <dbReference type="ARBA" id="ARBA00001946"/>
    </source>
</evidence>
<evidence type="ECO:0000256" key="3">
    <source>
        <dbReference type="ARBA" id="ARBA00022801"/>
    </source>
</evidence>
<dbReference type="Proteomes" id="UP000283734">
    <property type="component" value="Unassembled WGS sequence"/>
</dbReference>
<dbReference type="SUPFAM" id="SSF88713">
    <property type="entry name" value="Glycoside hydrolase/deacetylase"/>
    <property type="match status" value="1"/>
</dbReference>
<dbReference type="GO" id="GO:0016787">
    <property type="term" value="F:hydrolase activity"/>
    <property type="evidence" value="ECO:0007669"/>
    <property type="project" value="UniProtKB-KW"/>
</dbReference>
<sequence>MGAIEVKTLIVNADDFGLNDAATEGIAEAFLGGSVTSTTMMVNAPAVSKAADFAIRHPALGVGLHFNLTWGRPLSPAQSVPALIAPDGCFLSRGQLAKRLLLGRIPPHQIRRELDAQIRAFVSLGLDPTHIDSHQHVHAFKSIFSAVAARCKEMDIPIRVPWVSDTLTGGVGRSVRRYVLKMLLQRSVAPWRGKVAWNSGIGSVFDIHYGGEALTDDHYRQILAPVQCRNFELMVHPVTSAQAMNGFTTIGDVSEAEWRYLRRNNLKILANELGFTLGSYRDISL</sequence>
<dbReference type="PANTHER" id="PTHR31609">
    <property type="entry name" value="YDJC DEACETYLASE FAMILY MEMBER"/>
    <property type="match status" value="1"/>
</dbReference>
<name>A0A418XX91_9GAMM</name>
<comment type="cofactor">
    <cofactor evidence="1">
        <name>Mg(2+)</name>
        <dbReference type="ChEBI" id="CHEBI:18420"/>
    </cofactor>
</comment>
<dbReference type="Gene3D" id="3.20.20.370">
    <property type="entry name" value="Glycoside hydrolase/deacetylase"/>
    <property type="match status" value="1"/>
</dbReference>
<keyword evidence="5" id="KW-0119">Carbohydrate metabolism</keyword>
<dbReference type="EMBL" id="QYYA01000003">
    <property type="protein sequence ID" value="RJG17423.1"/>
    <property type="molecule type" value="Genomic_DNA"/>
</dbReference>
<dbReference type="InterPro" id="IPR006879">
    <property type="entry name" value="YdjC-like"/>
</dbReference>
<evidence type="ECO:0000313" key="6">
    <source>
        <dbReference type="EMBL" id="RJG17423.1"/>
    </source>
</evidence>
<evidence type="ECO:0000256" key="2">
    <source>
        <dbReference type="ARBA" id="ARBA00022723"/>
    </source>
</evidence>
<dbReference type="GO" id="GO:0005975">
    <property type="term" value="P:carbohydrate metabolic process"/>
    <property type="evidence" value="ECO:0007669"/>
    <property type="project" value="InterPro"/>
</dbReference>
<keyword evidence="7" id="KW-1185">Reference proteome</keyword>
<dbReference type="GO" id="GO:0019213">
    <property type="term" value="F:deacetylase activity"/>
    <property type="evidence" value="ECO:0007669"/>
    <property type="project" value="TreeGrafter"/>
</dbReference>
<evidence type="ECO:0000256" key="4">
    <source>
        <dbReference type="ARBA" id="ARBA00022842"/>
    </source>
</evidence>
<accession>A0A418XX91</accession>
<evidence type="ECO:0000256" key="5">
    <source>
        <dbReference type="ARBA" id="ARBA00023277"/>
    </source>
</evidence>
<keyword evidence="4" id="KW-0460">Magnesium</keyword>
<organism evidence="6 7">
    <name type="scientific">Alcanivorax profundi</name>
    <dbReference type="NCBI Taxonomy" id="2338368"/>
    <lineage>
        <taxon>Bacteria</taxon>
        <taxon>Pseudomonadati</taxon>
        <taxon>Pseudomonadota</taxon>
        <taxon>Gammaproteobacteria</taxon>
        <taxon>Oceanospirillales</taxon>
        <taxon>Alcanivoracaceae</taxon>
        <taxon>Alcanivorax</taxon>
    </lineage>
</organism>
<protein>
    <submittedName>
        <fullName evidence="6">ChbG/HpnK family deacetylase</fullName>
    </submittedName>
</protein>
<gene>
    <name evidence="6" type="ORF">D4A39_11950</name>
</gene>
<evidence type="ECO:0000313" key="7">
    <source>
        <dbReference type="Proteomes" id="UP000283734"/>
    </source>
</evidence>
<comment type="caution">
    <text evidence="6">The sequence shown here is derived from an EMBL/GenBank/DDBJ whole genome shotgun (WGS) entry which is preliminary data.</text>
</comment>